<reference evidence="4" key="5">
    <citation type="journal article" date="2007" name="Genome Res.">
        <title>Curated Genome Annotation of Oryza sativa ssp. japonica and Comparative Genome Analysis with Arabidopsis thaliana.</title>
        <authorList>
            <consortium name="The Rice Annotation Project (RAP)"/>
            <person name="Itoh T."/>
            <person name="Tanaka T."/>
            <person name="Barrero R.A."/>
            <person name="Yamasaki C."/>
            <person name="Fujii Y."/>
            <person name="Hilton P.B."/>
            <person name="Antonio B.A."/>
            <person name="Aono H."/>
            <person name="Apweiler R."/>
            <person name="Bruskiewich R."/>
            <person name="Bureau T."/>
            <person name="Burr F."/>
            <person name="Costa de Oliveira A."/>
            <person name="Fuks G."/>
            <person name="Habara T."/>
            <person name="Haberer G."/>
            <person name="Han B."/>
            <person name="Harada E."/>
            <person name="Hiraki A.T."/>
            <person name="Hirochika H."/>
            <person name="Hoen D."/>
            <person name="Hokari H."/>
            <person name="Hosokawa S."/>
            <person name="Hsing Y."/>
            <person name="Ikawa H."/>
            <person name="Ikeo K."/>
            <person name="Imanishi T."/>
            <person name="Ito Y."/>
            <person name="Jaiswal P."/>
            <person name="Kanno M."/>
            <person name="Kawahara Y."/>
            <person name="Kawamura T."/>
            <person name="Kawashima H."/>
            <person name="Khurana J.P."/>
            <person name="Kikuchi S."/>
            <person name="Komatsu S."/>
            <person name="Koyanagi K.O."/>
            <person name="Kubooka H."/>
            <person name="Lieberherr D."/>
            <person name="Lin Y.C."/>
            <person name="Lonsdale D."/>
            <person name="Matsumoto T."/>
            <person name="Matsuya A."/>
            <person name="McCombie W.R."/>
            <person name="Messing J."/>
            <person name="Miyao A."/>
            <person name="Mulder N."/>
            <person name="Nagamura Y."/>
            <person name="Nam J."/>
            <person name="Namiki N."/>
            <person name="Numa H."/>
            <person name="Nurimoto S."/>
            <person name="O'donovan C."/>
            <person name="Ohyanagi H."/>
            <person name="Okido T."/>
            <person name="Oota S."/>
            <person name="Osato N."/>
            <person name="Palmer L.E."/>
            <person name="Quetier F."/>
            <person name="Raghuvanshi S."/>
            <person name="Saichi N."/>
            <person name="Sakai H."/>
            <person name="Sakai Y."/>
            <person name="Sakata K."/>
            <person name="Sakurai T."/>
            <person name="Sato F."/>
            <person name="Sato Y."/>
            <person name="Schoof H."/>
            <person name="Seki M."/>
            <person name="Shibata M."/>
            <person name="Shimizu Y."/>
            <person name="Shinozaki K."/>
            <person name="Shinso Y."/>
            <person name="Singh N.K."/>
            <person name="Smith-White B."/>
            <person name="Takeda J."/>
            <person name="Tanino M."/>
            <person name="Tatusova T."/>
            <person name="Thongjuea S."/>
            <person name="Todokoro F."/>
            <person name="Tsugane M."/>
            <person name="Tyagi A.K."/>
            <person name="Vanavichit A."/>
            <person name="Wang A."/>
            <person name="Wing R.A."/>
            <person name="Yamaguchi K."/>
            <person name="Yamamoto M."/>
            <person name="Yamamoto N."/>
            <person name="Yu Y."/>
            <person name="Zhang H."/>
            <person name="Zhao Q."/>
            <person name="Higo K."/>
            <person name="Burr B."/>
            <person name="Gojobori T."/>
            <person name="Sasaki T."/>
        </authorList>
    </citation>
    <scope>NUCLEOTIDE SEQUENCE</scope>
</reference>
<reference evidence="3" key="2">
    <citation type="submission" date="2001-12" db="EMBL/GenBank/DDBJ databases">
        <title>Oryza sativa nipponbare(GA3) genomic DNA, chromosome 6, PAC clone:P0652A05.</title>
        <authorList>
            <person name="Sasaki T."/>
            <person name="Matsumoto T."/>
            <person name="Yamamoto K."/>
        </authorList>
    </citation>
    <scope>NUCLEOTIDE SEQUENCE</scope>
</reference>
<reference evidence="2" key="1">
    <citation type="submission" date="2001-05" db="EMBL/GenBank/DDBJ databases">
        <title>Oryza sativa nipponbare(GA3) genomic DNA, chromosome 6, PAC clone:P0502H06.</title>
        <authorList>
            <person name="Sasaki T."/>
            <person name="Matsumoto T."/>
            <person name="Yamamoto K."/>
        </authorList>
    </citation>
    <scope>NUCLEOTIDE SEQUENCE</scope>
</reference>
<evidence type="ECO:0000313" key="2">
    <source>
        <dbReference type="EMBL" id="BAD32879.1"/>
    </source>
</evidence>
<reference evidence="4" key="9">
    <citation type="submission" date="2012-08" db="EMBL/GenBank/DDBJ databases">
        <title>The Second Rice Annotation Project Meeting (RAP2).</title>
        <authorList>
            <consortium name="The Rice Annotation Project (RAP)"/>
        </authorList>
    </citation>
    <scope>NUCLEOTIDE SEQUENCE</scope>
</reference>
<dbReference type="Gramene" id="Os06t0594300-01">
    <property type="protein sequence ID" value="Os06t0594300-01"/>
    <property type="gene ID" value="Os06g0594300"/>
</dbReference>
<sequence>MDTQLYTEFSFCNTLQISRRQAAWTCPENSGGAGARAHDAGLPASSRSVYTVWSPPWQSDPMTTTRPSGMTETAAAVRASSGTGATGRHAAGAEEMAPWRATRCPSRSMYMRSPASGAALQVLGHAPSSTKPSWTADQVDVAGSNHSAEPTNRPCAGVGYPPTTRNLPSTQSPRGSSRSSAMSGSAAHASASGSYASADRRAFFSSSWPPATNTFPPTAAHAKNDRRGPGMAAPRRHAPVRKSYTSTESVGAHVSGSQPPTTTSRFLPSTPPSTAATWQNSGKLPLAPPTSGSGVHLPSAGSNSTIRYEFPGTPPADDCLSAAGPASASSRRACTSASAGRARPSAFLRRLYAGDSTSAFHWREMRRTAGSWSNPTRMRHSLATSSGNPGISSL</sequence>
<reference evidence="5" key="7">
    <citation type="journal article" date="2008" name="Nucleic Acids Res.">
        <title>The rice annotation project database (RAP-DB): 2008 update.</title>
        <authorList>
            <consortium name="The rice annotation project (RAP)"/>
        </authorList>
    </citation>
    <scope>GENOME REANNOTATION</scope>
    <source>
        <strain evidence="5">cv. Nipponbare</strain>
    </source>
</reference>
<feature type="region of interest" description="Disordered" evidence="1">
    <location>
        <begin position="321"/>
        <end position="340"/>
    </location>
</feature>
<evidence type="ECO:0000313" key="5">
    <source>
        <dbReference type="Proteomes" id="UP000000763"/>
    </source>
</evidence>
<feature type="compositionally biased region" description="Low complexity" evidence="1">
    <location>
        <begin position="169"/>
        <end position="185"/>
    </location>
</feature>
<gene>
    <name evidence="4" type="ordered locus">Os06g0594300</name>
    <name evidence="2" type="ORF">P0502H06.50</name>
    <name evidence="3" type="ORF">P0652A05.15</name>
</gene>
<reference evidence="4" key="6">
    <citation type="journal article" date="2008" name="Nucleic Acids Res.">
        <title>The Rice Annotation Project Database (RAP-DB): 2008 update.</title>
        <authorList>
            <consortium name="The Rice Annotation Project (RAP)"/>
            <person name="Tanaka T."/>
            <person name="Antonio B.A."/>
            <person name="Kikuchi S."/>
            <person name="Matsumoto T."/>
            <person name="Nagamura Y."/>
            <person name="Numa H."/>
            <person name="Sakai H."/>
            <person name="Wu J."/>
            <person name="Itoh T."/>
            <person name="Sasaki T."/>
            <person name="Aono R."/>
            <person name="Fujii Y."/>
            <person name="Habara T."/>
            <person name="Harada E."/>
            <person name="Kanno M."/>
            <person name="Kawahara Y."/>
            <person name="Kawashima H."/>
            <person name="Kubooka H."/>
            <person name="Matsuya A."/>
            <person name="Nakaoka H."/>
            <person name="Saichi N."/>
            <person name="Sanbonmatsu R."/>
            <person name="Sato Y."/>
            <person name="Shinso Y."/>
            <person name="Suzuki M."/>
            <person name="Takeda J."/>
            <person name="Tanino M."/>
            <person name="Todokoro F."/>
            <person name="Yamaguchi K."/>
            <person name="Yamamoto N."/>
            <person name="Yamasaki C."/>
            <person name="Imanishi T."/>
            <person name="Okido T."/>
            <person name="Tada M."/>
            <person name="Ikeo K."/>
            <person name="Tateno Y."/>
            <person name="Gojobori T."/>
            <person name="Lin Y.C."/>
            <person name="Wei F.J."/>
            <person name="Hsing Y.I."/>
            <person name="Zhao Q."/>
            <person name="Han B."/>
            <person name="Kramer M.R."/>
            <person name="McCombie R.W."/>
            <person name="Lonsdale D."/>
            <person name="O'Donovan C.C."/>
            <person name="Whitfield E.J."/>
            <person name="Apweiler R."/>
            <person name="Koyanagi K.O."/>
            <person name="Khurana J.P."/>
            <person name="Raghuvanshi S."/>
            <person name="Singh N.K."/>
            <person name="Tyagi A.K."/>
            <person name="Haberer G."/>
            <person name="Fujisawa M."/>
            <person name="Hosokawa S."/>
            <person name="Ito Y."/>
            <person name="Ikawa H."/>
            <person name="Shibata M."/>
            <person name="Yamamoto M."/>
            <person name="Bruskiewich R.M."/>
            <person name="Hoen D.R."/>
            <person name="Bureau TE."/>
            <person name="Namiki N."/>
            <person name="Ohyanagi H."/>
            <person name="Sakai Y."/>
            <person name="Nobushima S."/>
            <person name="Sakata K."/>
            <person name="Barrero R.A."/>
            <person name="Sato Y."/>
            <person name="Souvorov A."/>
            <person name="Smith-White B."/>
            <person name="Tatusova T."/>
            <person name="An S."/>
            <person name="An G."/>
            <person name="OOta S."/>
            <person name="Fuks G."/>
            <person name="Messing J."/>
            <person name="Christie K.R."/>
            <person name="Lieberherr D."/>
            <person name="Kim H."/>
            <person name="Zuccolo A."/>
            <person name="Wing R.A."/>
            <person name="Nobuta K."/>
            <person name="Green P.J."/>
            <person name="Lu C."/>
            <person name="Meyers BC."/>
            <person name="Chaparro C."/>
            <person name="Piegu B."/>
            <person name="Panaud O."/>
            <person name="Echeverria M."/>
        </authorList>
    </citation>
    <scope>NUCLEOTIDE SEQUENCE</scope>
</reference>
<feature type="region of interest" description="Disordered" evidence="1">
    <location>
        <begin position="141"/>
        <end position="185"/>
    </location>
</feature>
<evidence type="ECO:0000313" key="4">
    <source>
        <dbReference type="EMBL" id="BAF19894.1"/>
    </source>
</evidence>
<evidence type="ECO:0000313" key="3">
    <source>
        <dbReference type="EMBL" id="BAD33121.1"/>
    </source>
</evidence>
<feature type="compositionally biased region" description="Polar residues" evidence="1">
    <location>
        <begin position="243"/>
        <end position="282"/>
    </location>
</feature>
<dbReference type="KEGG" id="dosa:Os06g0594300"/>
<protein>
    <submittedName>
        <fullName evidence="4">Os06g0594300 protein</fullName>
    </submittedName>
</protein>
<organism evidence="4 5">
    <name type="scientific">Oryza sativa subsp. japonica</name>
    <name type="common">Rice</name>
    <dbReference type="NCBI Taxonomy" id="39947"/>
    <lineage>
        <taxon>Eukaryota</taxon>
        <taxon>Viridiplantae</taxon>
        <taxon>Streptophyta</taxon>
        <taxon>Embryophyta</taxon>
        <taxon>Tracheophyta</taxon>
        <taxon>Spermatophyta</taxon>
        <taxon>Magnoliopsida</taxon>
        <taxon>Liliopsida</taxon>
        <taxon>Poales</taxon>
        <taxon>Poaceae</taxon>
        <taxon>BOP clade</taxon>
        <taxon>Oryzoideae</taxon>
        <taxon>Oryzeae</taxon>
        <taxon>Oryzinae</taxon>
        <taxon>Oryza</taxon>
        <taxon>Oryza sativa</taxon>
    </lineage>
</organism>
<reference evidence="4 5" key="3">
    <citation type="journal article" date="2005" name="Nature">
        <title>The map-based sequence of the rice genome.</title>
        <authorList>
            <consortium name="International rice genome sequencing project (IRGSP)"/>
            <person name="Matsumoto T."/>
            <person name="Wu J."/>
            <person name="Kanamori H."/>
            <person name="Katayose Y."/>
            <person name="Fujisawa M."/>
            <person name="Namiki N."/>
            <person name="Mizuno H."/>
            <person name="Yamamoto K."/>
            <person name="Antonio B.A."/>
            <person name="Baba T."/>
            <person name="Sakata K."/>
            <person name="Nagamura Y."/>
            <person name="Aoki H."/>
            <person name="Arikawa K."/>
            <person name="Arita K."/>
            <person name="Bito T."/>
            <person name="Chiden Y."/>
            <person name="Fujitsuka N."/>
            <person name="Fukunaka R."/>
            <person name="Hamada M."/>
            <person name="Harada C."/>
            <person name="Hayashi A."/>
            <person name="Hijishita S."/>
            <person name="Honda M."/>
            <person name="Hosokawa S."/>
            <person name="Ichikawa Y."/>
            <person name="Idonuma A."/>
            <person name="Iijima M."/>
            <person name="Ikeda M."/>
            <person name="Ikeno M."/>
            <person name="Ito K."/>
            <person name="Ito S."/>
            <person name="Ito T."/>
            <person name="Ito Y."/>
            <person name="Ito Y."/>
            <person name="Iwabuchi A."/>
            <person name="Kamiya K."/>
            <person name="Karasawa W."/>
            <person name="Kurita K."/>
            <person name="Katagiri S."/>
            <person name="Kikuta A."/>
            <person name="Kobayashi H."/>
            <person name="Kobayashi N."/>
            <person name="Machita K."/>
            <person name="Maehara T."/>
            <person name="Masukawa M."/>
            <person name="Mizubayashi T."/>
            <person name="Mukai Y."/>
            <person name="Nagasaki H."/>
            <person name="Nagata Y."/>
            <person name="Naito S."/>
            <person name="Nakashima M."/>
            <person name="Nakama Y."/>
            <person name="Nakamichi Y."/>
            <person name="Nakamura M."/>
            <person name="Meguro A."/>
            <person name="Negishi M."/>
            <person name="Ohta I."/>
            <person name="Ohta T."/>
            <person name="Okamoto M."/>
            <person name="Ono N."/>
            <person name="Saji S."/>
            <person name="Sakaguchi M."/>
            <person name="Sakai K."/>
            <person name="Shibata M."/>
            <person name="Shimokawa T."/>
            <person name="Song J."/>
            <person name="Takazaki Y."/>
            <person name="Terasawa K."/>
            <person name="Tsugane M."/>
            <person name="Tsuji K."/>
            <person name="Ueda S."/>
            <person name="Waki K."/>
            <person name="Yamagata H."/>
            <person name="Yamamoto M."/>
            <person name="Yamamoto S."/>
            <person name="Yamane H."/>
            <person name="Yoshiki S."/>
            <person name="Yoshihara R."/>
            <person name="Yukawa K."/>
            <person name="Zhong H."/>
            <person name="Yano M."/>
            <person name="Yuan Q."/>
            <person name="Ouyang S."/>
            <person name="Liu J."/>
            <person name="Jones K.M."/>
            <person name="Gansberger K."/>
            <person name="Moffat K."/>
            <person name="Hill J."/>
            <person name="Bera J."/>
            <person name="Fadrosh D."/>
            <person name="Jin S."/>
            <person name="Johri S."/>
            <person name="Kim M."/>
            <person name="Overton L."/>
            <person name="Reardon M."/>
            <person name="Tsitrin T."/>
            <person name="Vuong H."/>
            <person name="Weaver B."/>
            <person name="Ciecko A."/>
            <person name="Tallon L."/>
            <person name="Jackson J."/>
            <person name="Pai G."/>
            <person name="Aken S.V."/>
            <person name="Utterback T."/>
            <person name="Reidmuller S."/>
            <person name="Feldblyum T."/>
            <person name="Hsiao J."/>
            <person name="Zismann V."/>
            <person name="Iobst S."/>
            <person name="de Vazeille A.R."/>
            <person name="Buell C.R."/>
            <person name="Ying K."/>
            <person name="Li Y."/>
            <person name="Lu T."/>
            <person name="Huang Y."/>
            <person name="Zhao Q."/>
            <person name="Feng Q."/>
            <person name="Zhang L."/>
            <person name="Zhu J."/>
            <person name="Weng Q."/>
            <person name="Mu J."/>
            <person name="Lu Y."/>
            <person name="Fan D."/>
            <person name="Liu Y."/>
            <person name="Guan J."/>
            <person name="Zhang Y."/>
            <person name="Yu S."/>
            <person name="Liu X."/>
            <person name="Zhang Y."/>
            <person name="Hong G."/>
            <person name="Han B."/>
            <person name="Choisne N."/>
            <person name="Demange N."/>
            <person name="Orjeda G."/>
            <person name="Samain S."/>
            <person name="Cattolico L."/>
            <person name="Pelletier E."/>
            <person name="Couloux A."/>
            <person name="Segurens B."/>
            <person name="Wincker P."/>
            <person name="D'Hont A."/>
            <person name="Scarpelli C."/>
            <person name="Weissenbach J."/>
            <person name="Salanoubat M."/>
            <person name="Quetier F."/>
            <person name="Yu Y."/>
            <person name="Kim H.R."/>
            <person name="Rambo T."/>
            <person name="Currie J."/>
            <person name="Collura K."/>
            <person name="Luo M."/>
            <person name="Yang T."/>
            <person name="Ammiraju J.S.S."/>
            <person name="Engler F."/>
            <person name="Soderlund C."/>
            <person name="Wing R.A."/>
            <person name="Palmer L.E."/>
            <person name="de la Bastide M."/>
            <person name="Spiegel L."/>
            <person name="Nascimento L."/>
            <person name="Zutavern T."/>
            <person name="O'Shaughnessy A."/>
            <person name="Dike S."/>
            <person name="Dedhia N."/>
            <person name="Preston R."/>
            <person name="Balija V."/>
            <person name="McCombie W.R."/>
            <person name="Chow T."/>
            <person name="Chen H."/>
            <person name="Chung M."/>
            <person name="Chen C."/>
            <person name="Shaw J."/>
            <person name="Wu H."/>
            <person name="Hsiao K."/>
            <person name="Chao Y."/>
            <person name="Chu M."/>
            <person name="Cheng C."/>
            <person name="Hour A."/>
            <person name="Lee P."/>
            <person name="Lin S."/>
            <person name="Lin Y."/>
            <person name="Liou J."/>
            <person name="Liu S."/>
            <person name="Hsing Y."/>
            <person name="Raghuvanshi S."/>
            <person name="Mohanty A."/>
            <person name="Bharti A.K."/>
            <person name="Gaur A."/>
            <person name="Gupta V."/>
            <person name="Kumar D."/>
            <person name="Ravi V."/>
            <person name="Vij S."/>
            <person name="Kapur A."/>
            <person name="Khurana P."/>
            <person name="Khurana P."/>
            <person name="Khurana J.P."/>
            <person name="Tyagi A.K."/>
            <person name="Gaikwad K."/>
            <person name="Singh A."/>
            <person name="Dalal V."/>
            <person name="Srivastava S."/>
            <person name="Dixit A."/>
            <person name="Pal A.K."/>
            <person name="Ghazi I.A."/>
            <person name="Yadav M."/>
            <person name="Pandit A."/>
            <person name="Bhargava A."/>
            <person name="Sureshbabu K."/>
            <person name="Batra K."/>
            <person name="Sharma T.R."/>
            <person name="Mohapatra T."/>
            <person name="Singh N.K."/>
            <person name="Messing J."/>
            <person name="Nelson A.B."/>
            <person name="Fuks G."/>
            <person name="Kavchok S."/>
            <person name="Keizer G."/>
            <person name="Linton E."/>
            <person name="Llaca V."/>
            <person name="Song R."/>
            <person name="Tanyolac B."/>
            <person name="Young S."/>
            <person name="Ho-Il K."/>
            <person name="Hahn J.H."/>
            <person name="Sangsakoo G."/>
            <person name="Vanavichit A."/>
            <person name="de Mattos Luiz.A.T."/>
            <person name="Zimmer P.D."/>
            <person name="Malone G."/>
            <person name="Dellagostin O."/>
            <person name="de Oliveira A.C."/>
            <person name="Bevan M."/>
            <person name="Bancroft I."/>
            <person name="Minx P."/>
            <person name="Cordum H."/>
            <person name="Wilson R."/>
            <person name="Cheng Z."/>
            <person name="Jin W."/>
            <person name="Jiang J."/>
            <person name="Leong S.A."/>
            <person name="Iwama H."/>
            <person name="Gojobori T."/>
            <person name="Itoh T."/>
            <person name="Niimura Y."/>
            <person name="Fujii Y."/>
            <person name="Habara T."/>
            <person name="Sakai H."/>
            <person name="Sato Y."/>
            <person name="Wilson G."/>
            <person name="Kumar K."/>
            <person name="McCouch S."/>
            <person name="Juretic N."/>
            <person name="Hoen D."/>
            <person name="Wright S."/>
            <person name="Bruskiewich R."/>
            <person name="Bureau T."/>
            <person name="Miyao A."/>
            <person name="Hirochika H."/>
            <person name="Nishikawa T."/>
            <person name="Kadowaki K."/>
            <person name="Sugiura M."/>
            <person name="Burr B."/>
            <person name="Sasaki T."/>
        </authorList>
    </citation>
    <scope>NUCLEOTIDE SEQUENCE [LARGE SCALE GENOMIC DNA]</scope>
    <source>
        <strain evidence="5">cv. Nipponbare</strain>
    </source>
</reference>
<proteinExistence type="predicted"/>
<evidence type="ECO:0000256" key="1">
    <source>
        <dbReference type="SAM" id="MobiDB-lite"/>
    </source>
</evidence>
<dbReference type="EMBL" id="AP004571">
    <property type="protein sequence ID" value="BAD33121.1"/>
    <property type="molecule type" value="Genomic_DNA"/>
</dbReference>
<reference evidence="4" key="4">
    <citation type="journal article" date="2006" name="Nucleic Acids Res.">
        <title>The Rice Annotation Project Database (RAP-DB): hub for Oryza sativa ssp. japonica genome information.</title>
        <authorList>
            <person name="Ohyanagi H."/>
            <person name="Tanaka T."/>
            <person name="Sakai H."/>
            <person name="Shigemoto Y."/>
            <person name="Yamaguchi K."/>
            <person name="Habara T."/>
            <person name="Fujii Y."/>
            <person name="Antonio B.A."/>
            <person name="Nagamura Y."/>
            <person name="Imanishi T."/>
            <person name="Ikeo K."/>
            <person name="Itoh T."/>
            <person name="Gojobori T."/>
            <person name="Sasaki T."/>
        </authorList>
    </citation>
    <scope>NUCLEOTIDE SEQUENCE</scope>
</reference>
<feature type="region of interest" description="Disordered" evidence="1">
    <location>
        <begin position="372"/>
        <end position="394"/>
    </location>
</feature>
<feature type="region of interest" description="Disordered" evidence="1">
    <location>
        <begin position="207"/>
        <end position="300"/>
    </location>
</feature>
<accession>Q0DB79</accession>
<dbReference type="EMBL" id="AP003617">
    <property type="protein sequence ID" value="BAD32879.1"/>
    <property type="molecule type" value="Genomic_DNA"/>
</dbReference>
<reference evidence="4" key="8">
    <citation type="submission" date="2012-08" db="EMBL/GenBank/DDBJ databases">
        <title>Oryza sativa nipponbare(GA3) genomic DNA, chromosome 6.</title>
        <authorList>
            <consortium name="IRGSP(International Rice Genome Sequencing Project)"/>
        </authorList>
    </citation>
    <scope>NUCLEOTIDE SEQUENCE</scope>
</reference>
<name>Q0DB79_ORYSJ</name>
<dbReference type="AlphaFoldDB" id="Q0DB79"/>
<dbReference type="Proteomes" id="UP000000763">
    <property type="component" value="Chromosome 6"/>
</dbReference>
<feature type="compositionally biased region" description="Low complexity" evidence="1">
    <location>
        <begin position="207"/>
        <end position="221"/>
    </location>
</feature>
<dbReference type="EMBL" id="AP008212">
    <property type="protein sequence ID" value="BAF19894.1"/>
    <property type="molecule type" value="Genomic_DNA"/>
</dbReference>